<name>A0A0A9A3J9_ARUDO</name>
<sequence>MEYYRISDVALDPQHKKTIFRGMVWNLSIRAPTEVL</sequence>
<accession>A0A0A9A3J9</accession>
<evidence type="ECO:0000313" key="1">
    <source>
        <dbReference type="EMBL" id="JAD45651.1"/>
    </source>
</evidence>
<reference evidence="1" key="1">
    <citation type="submission" date="2014-09" db="EMBL/GenBank/DDBJ databases">
        <authorList>
            <person name="Magalhaes I.L.F."/>
            <person name="Oliveira U."/>
            <person name="Santos F.R."/>
            <person name="Vidigal T.H.D.A."/>
            <person name="Brescovit A.D."/>
            <person name="Santos A.J."/>
        </authorList>
    </citation>
    <scope>NUCLEOTIDE SEQUENCE</scope>
    <source>
        <tissue evidence="1">Shoot tissue taken approximately 20 cm above the soil surface</tissue>
    </source>
</reference>
<reference evidence="1" key="2">
    <citation type="journal article" date="2015" name="Data Brief">
        <title>Shoot transcriptome of the giant reed, Arundo donax.</title>
        <authorList>
            <person name="Barrero R.A."/>
            <person name="Guerrero F.D."/>
            <person name="Moolhuijzen P."/>
            <person name="Goolsby J.A."/>
            <person name="Tidwell J."/>
            <person name="Bellgard S.E."/>
            <person name="Bellgard M.I."/>
        </authorList>
    </citation>
    <scope>NUCLEOTIDE SEQUENCE</scope>
    <source>
        <tissue evidence="1">Shoot tissue taken approximately 20 cm above the soil surface</tissue>
    </source>
</reference>
<dbReference type="EMBL" id="GBRH01252244">
    <property type="protein sequence ID" value="JAD45651.1"/>
    <property type="molecule type" value="Transcribed_RNA"/>
</dbReference>
<protein>
    <submittedName>
        <fullName evidence="1">Uncharacterized protein</fullName>
    </submittedName>
</protein>
<dbReference type="AlphaFoldDB" id="A0A0A9A3J9"/>
<organism evidence="1">
    <name type="scientific">Arundo donax</name>
    <name type="common">Giant reed</name>
    <name type="synonym">Donax arundinaceus</name>
    <dbReference type="NCBI Taxonomy" id="35708"/>
    <lineage>
        <taxon>Eukaryota</taxon>
        <taxon>Viridiplantae</taxon>
        <taxon>Streptophyta</taxon>
        <taxon>Embryophyta</taxon>
        <taxon>Tracheophyta</taxon>
        <taxon>Spermatophyta</taxon>
        <taxon>Magnoliopsida</taxon>
        <taxon>Liliopsida</taxon>
        <taxon>Poales</taxon>
        <taxon>Poaceae</taxon>
        <taxon>PACMAD clade</taxon>
        <taxon>Arundinoideae</taxon>
        <taxon>Arundineae</taxon>
        <taxon>Arundo</taxon>
    </lineage>
</organism>
<proteinExistence type="predicted"/>